<accession>A0A6A6NW15</accession>
<sequence>MAGKAGVRVGKEAAAGAGGLAEGSSQRRQQQRQARPGQERAAGGRGAHPTQSARKAAPAARRRHPATKQSSLRSPHHERPQPPGAREGPRPGAQKGARKSVNSHSTHNSDVPASTLPRGRFPSFTAVPAQRNATRGNAGPKRCGEGSRAANWQSGRWRCPGGGDADWRRAARPFSRAGWNQRRTADGAGGVCVRGRRRLARAPLLARRG</sequence>
<evidence type="ECO:0000313" key="3">
    <source>
        <dbReference type="Proteomes" id="UP000799766"/>
    </source>
</evidence>
<feature type="compositionally biased region" description="Polar residues" evidence="1">
    <location>
        <begin position="100"/>
        <end position="112"/>
    </location>
</feature>
<protein>
    <submittedName>
        <fullName evidence="2">Uncharacterized protein</fullName>
    </submittedName>
</protein>
<keyword evidence="3" id="KW-1185">Reference proteome</keyword>
<evidence type="ECO:0000313" key="2">
    <source>
        <dbReference type="EMBL" id="KAF2455975.1"/>
    </source>
</evidence>
<dbReference type="AlphaFoldDB" id="A0A6A6NW15"/>
<gene>
    <name evidence="2" type="ORF">BDY21DRAFT_395478</name>
</gene>
<feature type="compositionally biased region" description="Low complexity" evidence="1">
    <location>
        <begin position="84"/>
        <end position="94"/>
    </location>
</feature>
<dbReference type="Proteomes" id="UP000799766">
    <property type="component" value="Unassembled WGS sequence"/>
</dbReference>
<proteinExistence type="predicted"/>
<dbReference type="EMBL" id="MU001685">
    <property type="protein sequence ID" value="KAF2455975.1"/>
    <property type="molecule type" value="Genomic_DNA"/>
</dbReference>
<feature type="region of interest" description="Disordered" evidence="1">
    <location>
        <begin position="1"/>
        <end position="164"/>
    </location>
</feature>
<feature type="compositionally biased region" description="Low complexity" evidence="1">
    <location>
        <begin position="1"/>
        <end position="15"/>
    </location>
</feature>
<feature type="compositionally biased region" description="Low complexity" evidence="1">
    <location>
        <begin position="22"/>
        <end position="41"/>
    </location>
</feature>
<organism evidence="2 3">
    <name type="scientific">Lineolata rhizophorae</name>
    <dbReference type="NCBI Taxonomy" id="578093"/>
    <lineage>
        <taxon>Eukaryota</taxon>
        <taxon>Fungi</taxon>
        <taxon>Dikarya</taxon>
        <taxon>Ascomycota</taxon>
        <taxon>Pezizomycotina</taxon>
        <taxon>Dothideomycetes</taxon>
        <taxon>Dothideomycetes incertae sedis</taxon>
        <taxon>Lineolatales</taxon>
        <taxon>Lineolataceae</taxon>
        <taxon>Lineolata</taxon>
    </lineage>
</organism>
<evidence type="ECO:0000256" key="1">
    <source>
        <dbReference type="SAM" id="MobiDB-lite"/>
    </source>
</evidence>
<name>A0A6A6NW15_9PEZI</name>
<reference evidence="2" key="1">
    <citation type="journal article" date="2020" name="Stud. Mycol.">
        <title>101 Dothideomycetes genomes: a test case for predicting lifestyles and emergence of pathogens.</title>
        <authorList>
            <person name="Haridas S."/>
            <person name="Albert R."/>
            <person name="Binder M."/>
            <person name="Bloem J."/>
            <person name="Labutti K."/>
            <person name="Salamov A."/>
            <person name="Andreopoulos B."/>
            <person name="Baker S."/>
            <person name="Barry K."/>
            <person name="Bills G."/>
            <person name="Bluhm B."/>
            <person name="Cannon C."/>
            <person name="Castanera R."/>
            <person name="Culley D."/>
            <person name="Daum C."/>
            <person name="Ezra D."/>
            <person name="Gonzalez J."/>
            <person name="Henrissat B."/>
            <person name="Kuo A."/>
            <person name="Liang C."/>
            <person name="Lipzen A."/>
            <person name="Lutzoni F."/>
            <person name="Magnuson J."/>
            <person name="Mondo S."/>
            <person name="Nolan M."/>
            <person name="Ohm R."/>
            <person name="Pangilinan J."/>
            <person name="Park H.-J."/>
            <person name="Ramirez L."/>
            <person name="Alfaro M."/>
            <person name="Sun H."/>
            <person name="Tritt A."/>
            <person name="Yoshinaga Y."/>
            <person name="Zwiers L.-H."/>
            <person name="Turgeon B."/>
            <person name="Goodwin S."/>
            <person name="Spatafora J."/>
            <person name="Crous P."/>
            <person name="Grigoriev I."/>
        </authorList>
    </citation>
    <scope>NUCLEOTIDE SEQUENCE</scope>
    <source>
        <strain evidence="2">ATCC 16933</strain>
    </source>
</reference>